<dbReference type="Proteomes" id="UP001166286">
    <property type="component" value="Unassembled WGS sequence"/>
</dbReference>
<gene>
    <name evidence="4" type="ORF">JMJ35_002700</name>
</gene>
<sequence length="1089" mass="119092">MEGIGPEPKRQRLEYTGSRALPPQPPPPPQSHSHNNSTLPPPHSYPPPQQPPPPPPSPYEVAPHDQRSLPDPTPHAYVQEHSGHSTPIREQRFHPDSTFSRRNSGSAVARSPDGHHQYAPVRSMTSATAAEGQHFPPPQQHQYPADPGGHVPYASHDPPPNGSIHHGLPMHPHDQAYGFPQPHLEYTHSPVTAGPNPYGSVGYGVAYGQAGTRPLKKGNRATQACDVCRTRKAKCDEGRPECGFCVDNNMRCNYQSVAPAKADRANQQIIDQLSAHKEDMRALKEDWGGRFDRIEQLLENIGAGKGLSAENQDVKPSLKEESPPRRSTGDAKVAPINTASRINTMDPPAVDESPTDSASNDAAATQNNAIYVEHDTAAQKLFRWRSIKALLKQAGLSPSDRTEEYVMALEMNKGVLRYYGKGRQLRDSIPMSQASGSAASPAPSSSSGPGSEEASSTGSPASPPENLWGTAFIPTISEPRPVSDAGGLNQDNTLKLDPKTVNRLVKSYLNNIHILHPFLREGELTRLAEQFKQRYNPHDPSTSKASFAVPVAIDNLRGPNKRKHSEGLFYNPPNEPSLAPSPISLKILLERSPDTAIMLLVMALGRIAECREPLPGPVSDNIKDSVSTLARPYSPVRNQTGSPPASYPMRQSPSSSSHTTTNTSAPSPMSVNRIPNSSPRSSVGEPLPARNVDVIPGLAYYAQATDILGNITGYHELVNAQCCLLAGLYAGQLANSLESLTWIQAASRICRFLVKEPAFKTVREPKKELIKLAFWSSLQLESDILAELDIPPSGIQDVNDVPYPKGTMDQGDFVHGETDRPAVMIYYSFQLHMRKLLNDIQKELYQEKDANFKRATRATSLSNAFNTMINEWKARLPEHLQWEDPDPPADNINDARLRGKFYGAQYIIHRPFLHAALDYDFDAPDIHSPPGDNPIGLQNQVPLLSAPAAAPAPAPAPAMGPPAPIGDPVRRREETINLARRCIQAAVQSTVAFDGVLDHRRMVVTNIMGTAHAQFGNILVLSAAYKSRTLGTYVPKPTLERLFDRTIRLLGQCSPISETLKKDCAILESLRKAVFESEPAEYSNSFSSE</sequence>
<feature type="compositionally biased region" description="Polar residues" evidence="2">
    <location>
        <begin position="669"/>
        <end position="681"/>
    </location>
</feature>
<organism evidence="4 5">
    <name type="scientific">Cladonia borealis</name>
    <dbReference type="NCBI Taxonomy" id="184061"/>
    <lineage>
        <taxon>Eukaryota</taxon>
        <taxon>Fungi</taxon>
        <taxon>Dikarya</taxon>
        <taxon>Ascomycota</taxon>
        <taxon>Pezizomycotina</taxon>
        <taxon>Lecanoromycetes</taxon>
        <taxon>OSLEUM clade</taxon>
        <taxon>Lecanoromycetidae</taxon>
        <taxon>Lecanorales</taxon>
        <taxon>Lecanorineae</taxon>
        <taxon>Cladoniaceae</taxon>
        <taxon>Cladonia</taxon>
    </lineage>
</organism>
<feature type="compositionally biased region" description="Pro residues" evidence="2">
    <location>
        <begin position="950"/>
        <end position="965"/>
    </location>
</feature>
<feature type="region of interest" description="Disordered" evidence="2">
    <location>
        <begin position="947"/>
        <end position="966"/>
    </location>
</feature>
<evidence type="ECO:0000313" key="4">
    <source>
        <dbReference type="EMBL" id="KAK0515321.1"/>
    </source>
</evidence>
<dbReference type="CDD" id="cd00067">
    <property type="entry name" value="GAL4"/>
    <property type="match status" value="1"/>
</dbReference>
<feature type="compositionally biased region" description="Pro residues" evidence="2">
    <location>
        <begin position="39"/>
        <end position="58"/>
    </location>
</feature>
<dbReference type="SMART" id="SM00066">
    <property type="entry name" value="GAL4"/>
    <property type="match status" value="1"/>
</dbReference>
<keyword evidence="1" id="KW-0539">Nucleus</keyword>
<keyword evidence="5" id="KW-1185">Reference proteome</keyword>
<feature type="region of interest" description="Disordered" evidence="2">
    <location>
        <begin position="431"/>
        <end position="471"/>
    </location>
</feature>
<comment type="caution">
    <text evidence="4">The sequence shown here is derived from an EMBL/GenBank/DDBJ whole genome shotgun (WGS) entry which is preliminary data.</text>
</comment>
<name>A0AA39UDA8_9LECA</name>
<feature type="domain" description="Zn(2)-C6 fungal-type" evidence="3">
    <location>
        <begin position="224"/>
        <end position="254"/>
    </location>
</feature>
<evidence type="ECO:0000256" key="1">
    <source>
        <dbReference type="ARBA" id="ARBA00023242"/>
    </source>
</evidence>
<dbReference type="GO" id="GO:0008270">
    <property type="term" value="F:zinc ion binding"/>
    <property type="evidence" value="ECO:0007669"/>
    <property type="project" value="InterPro"/>
</dbReference>
<dbReference type="Gene3D" id="4.10.240.10">
    <property type="entry name" value="Zn(2)-C6 fungal-type DNA-binding domain"/>
    <property type="match status" value="1"/>
</dbReference>
<evidence type="ECO:0000256" key="2">
    <source>
        <dbReference type="SAM" id="MobiDB-lite"/>
    </source>
</evidence>
<feature type="compositionally biased region" description="Low complexity" evidence="2">
    <location>
        <begin position="434"/>
        <end position="460"/>
    </location>
</feature>
<dbReference type="InterPro" id="IPR036864">
    <property type="entry name" value="Zn2-C6_fun-type_DNA-bd_sf"/>
</dbReference>
<dbReference type="PANTHER" id="PTHR47785:SF4">
    <property type="entry name" value="ZN(II)2CYS6 TRANSCRIPTION FACTOR (EUROFUNG)"/>
    <property type="match status" value="1"/>
</dbReference>
<dbReference type="PANTHER" id="PTHR47785">
    <property type="entry name" value="ZN(II)2CYS6 TRANSCRIPTION FACTOR (EUROFUNG)-RELATED-RELATED"/>
    <property type="match status" value="1"/>
</dbReference>
<dbReference type="AlphaFoldDB" id="A0AA39UDA8"/>
<feature type="region of interest" description="Disordered" evidence="2">
    <location>
        <begin position="305"/>
        <end position="361"/>
    </location>
</feature>
<evidence type="ECO:0000313" key="5">
    <source>
        <dbReference type="Proteomes" id="UP001166286"/>
    </source>
</evidence>
<feature type="region of interest" description="Disordered" evidence="2">
    <location>
        <begin position="628"/>
        <end position="686"/>
    </location>
</feature>
<reference evidence="4" key="1">
    <citation type="submission" date="2023-03" db="EMBL/GenBank/DDBJ databases">
        <title>Complete genome of Cladonia borealis.</title>
        <authorList>
            <person name="Park H."/>
        </authorList>
    </citation>
    <scope>NUCLEOTIDE SEQUENCE</scope>
    <source>
        <strain evidence="4">ANT050790</strain>
    </source>
</reference>
<feature type="compositionally biased region" description="Basic and acidic residues" evidence="2">
    <location>
        <begin position="312"/>
        <end position="329"/>
    </location>
</feature>
<accession>A0AA39UDA8</accession>
<feature type="region of interest" description="Disordered" evidence="2">
    <location>
        <begin position="1"/>
        <end position="182"/>
    </location>
</feature>
<dbReference type="InterPro" id="IPR053181">
    <property type="entry name" value="EcdB-like_regulator"/>
</dbReference>
<dbReference type="PROSITE" id="PS00463">
    <property type="entry name" value="ZN2_CY6_FUNGAL_1"/>
    <property type="match status" value="1"/>
</dbReference>
<dbReference type="EMBL" id="JAFEKC020000004">
    <property type="protein sequence ID" value="KAK0515321.1"/>
    <property type="molecule type" value="Genomic_DNA"/>
</dbReference>
<protein>
    <recommendedName>
        <fullName evidence="3">Zn(2)-C6 fungal-type domain-containing protein</fullName>
    </recommendedName>
</protein>
<dbReference type="SUPFAM" id="SSF57701">
    <property type="entry name" value="Zn2/Cys6 DNA-binding domain"/>
    <property type="match status" value="1"/>
</dbReference>
<dbReference type="Pfam" id="PF00172">
    <property type="entry name" value="Zn_clus"/>
    <property type="match status" value="1"/>
</dbReference>
<evidence type="ECO:0000259" key="3">
    <source>
        <dbReference type="PROSITE" id="PS50048"/>
    </source>
</evidence>
<feature type="compositionally biased region" description="Low complexity" evidence="2">
    <location>
        <begin position="647"/>
        <end position="668"/>
    </location>
</feature>
<proteinExistence type="predicted"/>
<dbReference type="CDD" id="cd12148">
    <property type="entry name" value="fungal_TF_MHR"/>
    <property type="match status" value="1"/>
</dbReference>
<dbReference type="GO" id="GO:0000981">
    <property type="term" value="F:DNA-binding transcription factor activity, RNA polymerase II-specific"/>
    <property type="evidence" value="ECO:0007669"/>
    <property type="project" value="InterPro"/>
</dbReference>
<feature type="compositionally biased region" description="Polar residues" evidence="2">
    <location>
        <begin position="97"/>
        <end position="106"/>
    </location>
</feature>
<dbReference type="PROSITE" id="PS50048">
    <property type="entry name" value="ZN2_CY6_FUNGAL_2"/>
    <property type="match status" value="1"/>
</dbReference>
<feature type="compositionally biased region" description="Basic and acidic residues" evidence="2">
    <location>
        <begin position="81"/>
        <end position="95"/>
    </location>
</feature>
<dbReference type="InterPro" id="IPR001138">
    <property type="entry name" value="Zn2Cys6_DnaBD"/>
</dbReference>